<dbReference type="InterPro" id="IPR012997">
    <property type="entry name" value="RplA"/>
</dbReference>
<protein>
    <recommendedName>
        <fullName evidence="4">Endolytic peptidoglycan transglycosylase RlpA</fullName>
        <ecNumber evidence="4">4.2.2.-</ecNumber>
    </recommendedName>
</protein>
<name>A0A2W5C2I1_9SPHN</name>
<dbReference type="EMBL" id="QFNN01000097">
    <property type="protein sequence ID" value="PZO88238.1"/>
    <property type="molecule type" value="Genomic_DNA"/>
</dbReference>
<evidence type="ECO:0000313" key="9">
    <source>
        <dbReference type="Proteomes" id="UP000249066"/>
    </source>
</evidence>
<dbReference type="GO" id="GO:0042834">
    <property type="term" value="F:peptidoglycan binding"/>
    <property type="evidence" value="ECO:0007669"/>
    <property type="project" value="InterPro"/>
</dbReference>
<feature type="signal peptide" evidence="4">
    <location>
        <begin position="1"/>
        <end position="19"/>
    </location>
</feature>
<dbReference type="AlphaFoldDB" id="A0A2W5C2I1"/>
<comment type="caution">
    <text evidence="8">The sequence shown here is derived from an EMBL/GenBank/DDBJ whole genome shotgun (WGS) entry which is preliminary data.</text>
</comment>
<keyword evidence="8" id="KW-0449">Lipoprotein</keyword>
<dbReference type="InterPro" id="IPR007730">
    <property type="entry name" value="SPOR-like_dom"/>
</dbReference>
<evidence type="ECO:0000256" key="2">
    <source>
        <dbReference type="ARBA" id="ARBA00023239"/>
    </source>
</evidence>
<dbReference type="NCBIfam" id="TIGR00413">
    <property type="entry name" value="rlpA"/>
    <property type="match status" value="1"/>
</dbReference>
<dbReference type="EC" id="4.2.2.-" evidence="4"/>
<dbReference type="SUPFAM" id="SSF110997">
    <property type="entry name" value="Sporulation related repeat"/>
    <property type="match status" value="1"/>
</dbReference>
<dbReference type="HAMAP" id="MF_02071">
    <property type="entry name" value="RlpA"/>
    <property type="match status" value="1"/>
</dbReference>
<evidence type="ECO:0000259" key="6">
    <source>
        <dbReference type="Pfam" id="PF03330"/>
    </source>
</evidence>
<dbReference type="SUPFAM" id="SSF50685">
    <property type="entry name" value="Barwin-like endoglucanases"/>
    <property type="match status" value="1"/>
</dbReference>
<dbReference type="GO" id="GO:0000270">
    <property type="term" value="P:peptidoglycan metabolic process"/>
    <property type="evidence" value="ECO:0007669"/>
    <property type="project" value="UniProtKB-UniRule"/>
</dbReference>
<feature type="domain" description="SPOR" evidence="7">
    <location>
        <begin position="215"/>
        <end position="275"/>
    </location>
</feature>
<comment type="similarity">
    <text evidence="4 5">Belongs to the RlpA family.</text>
</comment>
<dbReference type="InterPro" id="IPR036908">
    <property type="entry name" value="RlpA-like_sf"/>
</dbReference>
<evidence type="ECO:0000256" key="5">
    <source>
        <dbReference type="RuleBase" id="RU003495"/>
    </source>
</evidence>
<keyword evidence="3 4" id="KW-0961">Cell wall biogenesis/degradation</keyword>
<feature type="domain" description="RlpA-like protein double-psi beta-barrel" evidence="6">
    <location>
        <begin position="63"/>
        <end position="151"/>
    </location>
</feature>
<evidence type="ECO:0000256" key="1">
    <source>
        <dbReference type="ARBA" id="ARBA00022729"/>
    </source>
</evidence>
<accession>A0A2W5C2I1</accession>
<dbReference type="Gene3D" id="3.30.70.1070">
    <property type="entry name" value="Sporulation related repeat"/>
    <property type="match status" value="1"/>
</dbReference>
<evidence type="ECO:0000256" key="4">
    <source>
        <dbReference type="HAMAP-Rule" id="MF_02071"/>
    </source>
</evidence>
<sequence precursor="true">MRSRAELLLLLLLAGCGVAGRDQSAGTRVATRPAVAEPVKVGDPYMVRGIAYHPADVRDYDEVGWASWYGEEAKGNRTSNGERFDPDAISAAHTTLPMPSYVEVTALETGRTILVRINDRGPFSRRKLIDLSRGAARQLGIEGHGNAAVRVRRVDPTAGEQRTLTRGGKVDERPRIAPEQLAMLRRRLAARPDRALAPVGEGAPAVIRSGFQRAFVQVGAFASRANAERLAASLGGLASAAGGYWRVRLGPYDPTAARRSLADVVAKGYRDAAIVGEAIN</sequence>
<proteinExistence type="inferred from homology"/>
<dbReference type="PANTHER" id="PTHR34183:SF1">
    <property type="entry name" value="ENDOLYTIC PEPTIDOGLYCAN TRANSGLYCOSYLASE RLPA"/>
    <property type="match status" value="1"/>
</dbReference>
<feature type="chain" id="PRO_5016185594" description="Endolytic peptidoglycan transglycosylase RlpA" evidence="4">
    <location>
        <begin position="20"/>
        <end position="280"/>
    </location>
</feature>
<dbReference type="GO" id="GO:0071555">
    <property type="term" value="P:cell wall organization"/>
    <property type="evidence" value="ECO:0007669"/>
    <property type="project" value="UniProtKB-KW"/>
</dbReference>
<keyword evidence="1 4" id="KW-0732">Signal</keyword>
<dbReference type="InterPro" id="IPR009009">
    <property type="entry name" value="RlpA-like_DPBB"/>
</dbReference>
<dbReference type="PANTHER" id="PTHR34183">
    <property type="entry name" value="ENDOLYTIC PEPTIDOGLYCAN TRANSGLYCOSYLASE RLPA"/>
    <property type="match status" value="1"/>
</dbReference>
<dbReference type="GO" id="GO:0009279">
    <property type="term" value="C:cell outer membrane"/>
    <property type="evidence" value="ECO:0007669"/>
    <property type="project" value="TreeGrafter"/>
</dbReference>
<evidence type="ECO:0000259" key="7">
    <source>
        <dbReference type="Pfam" id="PF05036"/>
    </source>
</evidence>
<dbReference type="InterPro" id="IPR036680">
    <property type="entry name" value="SPOR-like_sf"/>
</dbReference>
<reference evidence="8 9" key="1">
    <citation type="submission" date="2017-08" db="EMBL/GenBank/DDBJ databases">
        <title>Infants hospitalized years apart are colonized by the same room-sourced microbial strains.</title>
        <authorList>
            <person name="Brooks B."/>
            <person name="Olm M.R."/>
            <person name="Firek B.A."/>
            <person name="Baker R."/>
            <person name="Thomas B.C."/>
            <person name="Morowitz M.J."/>
            <person name="Banfield J.F."/>
        </authorList>
    </citation>
    <scope>NUCLEOTIDE SEQUENCE [LARGE SCALE GENOMIC DNA]</scope>
    <source>
        <strain evidence="8">S2_018_000_R2_101</strain>
    </source>
</reference>
<dbReference type="Gene3D" id="2.40.40.10">
    <property type="entry name" value="RlpA-like domain"/>
    <property type="match status" value="1"/>
</dbReference>
<dbReference type="Proteomes" id="UP000249066">
    <property type="component" value="Unassembled WGS sequence"/>
</dbReference>
<dbReference type="CDD" id="cd22268">
    <property type="entry name" value="DPBB_RlpA-like"/>
    <property type="match status" value="1"/>
</dbReference>
<keyword evidence="2 4" id="KW-0456">Lyase</keyword>
<dbReference type="InterPro" id="IPR034718">
    <property type="entry name" value="RlpA"/>
</dbReference>
<dbReference type="Pfam" id="PF03330">
    <property type="entry name" value="DPBB_1"/>
    <property type="match status" value="1"/>
</dbReference>
<evidence type="ECO:0000256" key="3">
    <source>
        <dbReference type="ARBA" id="ARBA00023316"/>
    </source>
</evidence>
<evidence type="ECO:0000313" key="8">
    <source>
        <dbReference type="EMBL" id="PZO88238.1"/>
    </source>
</evidence>
<gene>
    <name evidence="4" type="primary">rlpA</name>
    <name evidence="8" type="ORF">DI623_13085</name>
</gene>
<organism evidence="8 9">
    <name type="scientific">Sphingomonas sanxanigenens</name>
    <dbReference type="NCBI Taxonomy" id="397260"/>
    <lineage>
        <taxon>Bacteria</taxon>
        <taxon>Pseudomonadati</taxon>
        <taxon>Pseudomonadota</taxon>
        <taxon>Alphaproteobacteria</taxon>
        <taxon>Sphingomonadales</taxon>
        <taxon>Sphingomonadaceae</taxon>
        <taxon>Sphingomonas</taxon>
    </lineage>
</organism>
<comment type="function">
    <text evidence="4">Lytic transglycosylase with a strong preference for naked glycan strands that lack stem peptides.</text>
</comment>
<dbReference type="Pfam" id="PF05036">
    <property type="entry name" value="SPOR"/>
    <property type="match status" value="1"/>
</dbReference>
<dbReference type="GO" id="GO:0008932">
    <property type="term" value="F:lytic endotransglycosylase activity"/>
    <property type="evidence" value="ECO:0007669"/>
    <property type="project" value="UniProtKB-UniRule"/>
</dbReference>